<protein>
    <recommendedName>
        <fullName evidence="4">EF-hand domain-containing protein</fullName>
    </recommendedName>
</protein>
<dbReference type="SMART" id="SM00054">
    <property type="entry name" value="EFh"/>
    <property type="match status" value="2"/>
</dbReference>
<organism evidence="5 6">
    <name type="scientific">Blepharisma stoltei</name>
    <dbReference type="NCBI Taxonomy" id="1481888"/>
    <lineage>
        <taxon>Eukaryota</taxon>
        <taxon>Sar</taxon>
        <taxon>Alveolata</taxon>
        <taxon>Ciliophora</taxon>
        <taxon>Postciliodesmatophora</taxon>
        <taxon>Heterotrichea</taxon>
        <taxon>Heterotrichida</taxon>
        <taxon>Blepharismidae</taxon>
        <taxon>Blepharisma</taxon>
    </lineage>
</organism>
<feature type="coiled-coil region" evidence="2">
    <location>
        <begin position="336"/>
        <end position="828"/>
    </location>
</feature>
<dbReference type="PANTHER" id="PTHR23159:SF31">
    <property type="entry name" value="CENTROSOME-ASSOCIATED PROTEIN CEP250 ISOFORM X1"/>
    <property type="match status" value="1"/>
</dbReference>
<keyword evidence="1" id="KW-0106">Calcium</keyword>
<feature type="compositionally biased region" description="Basic residues" evidence="3">
    <location>
        <begin position="1337"/>
        <end position="1347"/>
    </location>
</feature>
<keyword evidence="2" id="KW-0175">Coiled coil</keyword>
<evidence type="ECO:0000256" key="2">
    <source>
        <dbReference type="SAM" id="Coils"/>
    </source>
</evidence>
<feature type="region of interest" description="Disordered" evidence="3">
    <location>
        <begin position="1310"/>
        <end position="1347"/>
    </location>
</feature>
<dbReference type="Gene3D" id="1.10.238.10">
    <property type="entry name" value="EF-hand"/>
    <property type="match status" value="1"/>
</dbReference>
<dbReference type="PROSITE" id="PS00018">
    <property type="entry name" value="EF_HAND_1"/>
    <property type="match status" value="2"/>
</dbReference>
<feature type="compositionally biased region" description="Basic and acidic residues" evidence="3">
    <location>
        <begin position="1310"/>
        <end position="1323"/>
    </location>
</feature>
<dbReference type="InterPro" id="IPR002048">
    <property type="entry name" value="EF_hand_dom"/>
</dbReference>
<dbReference type="EMBL" id="CAJZBQ010000035">
    <property type="protein sequence ID" value="CAG9323860.1"/>
    <property type="molecule type" value="Genomic_DNA"/>
</dbReference>
<dbReference type="CDD" id="cd00051">
    <property type="entry name" value="EFh"/>
    <property type="match status" value="1"/>
</dbReference>
<sequence>MASENWWVGTYPQCSLKQLKEMPIYNKFKDISEQFKESDEEKEESFVIIDNCDIYEWLDKTLNTGEKLGHDRNSDTWFYERWLVEDGVPTVIKTWLKDRTEWGVIIKTYPDHETQASWTLGKGKKIYEEETISGIEISGIRSRIICNCPIVEHRNENYWKKPDDKGDEKYWTIGRTIGSEKSYEKDGISWGENTLQDQEKCEKKTWKKEPEKEQEHVEGTNGKVKWVENRVKVPNHEHEDKLWTEKDKKWGEFSEKKPNKSYRVEWQGEKPTFGGNGLSADRLSDIYEKQLKLAKESEITLAKLSELQPSTKNEAENLAGILKNVQKPDFENPDSLEEKIKELIDIENKQEVLKQKALEALPQRENLTDKIDKLESQTKDILNNATREASLAVQDGDDSKVALEAIKNLLEELAREIPENNSDALEKIKKRLGLLEKIEKVRKDAREKTAKEVRNLRDEIDAKESELEQEKQKSEELKAQYESQIQALQDNLEQNEKLVEKLAQESTEKNGIINQLKDKNAGLQNEVDALKEQVSKLEDDLDKANQEIKNLKRLLNEKDNEIQSMKATIDNYEKLSQEAFKGDQGLLDSLKAELAAAKEELANKAKTIFDLEEQVKSKEDEIQGLKNDKASLENQVDNLNKEVEDLKTQLLALQDENKELQEKAALYNPEEKAILLKIIEDKDSALSEIEDQLNDAKKYHQLYLLIKEEKDECEQKIQEQDVDISELERKIRELTQENEELKYKTRQLDQLIKTAAALENENQKLHTQLSYLEEFSGDKSKEVQKAIEELTSEISKREAIIKDLNDQIEALKAKLDALERKHNLAMNRNFLIRFINAYKNKQNQCFFYWRSLRPIKKVIPEETKEPELIEVPENMDESDRKNYTAAAKGMMEENRQLVECNIITKSLEQSAVKGEKPLSYLNVFKFLEDLMDKKYETDRKDLIDRRQPRSMTEFMMEFITRNFGIQSLAYKFLGQFIPGLQQVYREGNKYAIFYSRLLQVFHPEPVPYNLAIYLVRARVNFNPLIEKLEKARAVQGKKQTGAPTGTTHGKAAYDLASTGGLALLSDVIDHILVNFANDKESGTLALELIKPEPVSLDNYVAYMITHKMAKMGKTPEMIFNVLDKDGGGSISTTEFIAGVKQDLDLWISDAKIQTLLESLDKDGSGELEKTEFTGRINMKYLMECNRNPEWVVSKASYLIALVEVFKARQRKDAAHLYSDFSRFNSETINLEQFTQLVTQYDPNLSPEQISELFAGAGDGKEAIEAHEFSKIVMKYGIAGYGLGAFLIPELMASLSERKIVTDVDLKGIPTERKAKGAKEEEGKSPVGTVSTASTKKMVLKKPSVVKK</sequence>
<dbReference type="GO" id="GO:0005509">
    <property type="term" value="F:calcium ion binding"/>
    <property type="evidence" value="ECO:0007669"/>
    <property type="project" value="InterPro"/>
</dbReference>
<feature type="domain" description="EF-hand" evidence="4">
    <location>
        <begin position="1147"/>
        <end position="1182"/>
    </location>
</feature>
<evidence type="ECO:0000259" key="4">
    <source>
        <dbReference type="PROSITE" id="PS50222"/>
    </source>
</evidence>
<evidence type="ECO:0000313" key="5">
    <source>
        <dbReference type="EMBL" id="CAG9323860.1"/>
    </source>
</evidence>
<reference evidence="5" key="1">
    <citation type="submission" date="2021-09" db="EMBL/GenBank/DDBJ databases">
        <authorList>
            <consortium name="AG Swart"/>
            <person name="Singh M."/>
            <person name="Singh A."/>
            <person name="Seah K."/>
            <person name="Emmerich C."/>
        </authorList>
    </citation>
    <scope>NUCLEOTIDE SEQUENCE</scope>
    <source>
        <strain evidence="5">ATCC30299</strain>
    </source>
</reference>
<dbReference type="SUPFAM" id="SSF47473">
    <property type="entry name" value="EF-hand"/>
    <property type="match status" value="1"/>
</dbReference>
<dbReference type="PROSITE" id="PS50222">
    <property type="entry name" value="EF_HAND_2"/>
    <property type="match status" value="2"/>
</dbReference>
<feature type="domain" description="EF-hand" evidence="4">
    <location>
        <begin position="1118"/>
        <end position="1145"/>
    </location>
</feature>
<evidence type="ECO:0000256" key="1">
    <source>
        <dbReference type="ARBA" id="ARBA00022837"/>
    </source>
</evidence>
<keyword evidence="6" id="KW-1185">Reference proteome</keyword>
<dbReference type="PANTHER" id="PTHR23159">
    <property type="entry name" value="CENTROSOMAL PROTEIN 2"/>
    <property type="match status" value="1"/>
</dbReference>
<gene>
    <name evidence="5" type="ORF">BSTOLATCC_MIC34896</name>
</gene>
<comment type="caution">
    <text evidence="5">The sequence shown here is derived from an EMBL/GenBank/DDBJ whole genome shotgun (WGS) entry which is preliminary data.</text>
</comment>
<evidence type="ECO:0000256" key="3">
    <source>
        <dbReference type="SAM" id="MobiDB-lite"/>
    </source>
</evidence>
<dbReference type="Gene3D" id="1.10.287.1490">
    <property type="match status" value="1"/>
</dbReference>
<proteinExistence type="predicted"/>
<evidence type="ECO:0000313" key="6">
    <source>
        <dbReference type="Proteomes" id="UP001162131"/>
    </source>
</evidence>
<dbReference type="Proteomes" id="UP001162131">
    <property type="component" value="Unassembled WGS sequence"/>
</dbReference>
<accession>A0AAU9J9B6</accession>
<dbReference type="InterPro" id="IPR018247">
    <property type="entry name" value="EF_Hand_1_Ca_BS"/>
</dbReference>
<name>A0AAU9J9B6_9CILI</name>
<dbReference type="InterPro" id="IPR011992">
    <property type="entry name" value="EF-hand-dom_pair"/>
</dbReference>